<evidence type="ECO:0000256" key="1">
    <source>
        <dbReference type="SAM" id="Coils"/>
    </source>
</evidence>
<reference evidence="2" key="1">
    <citation type="submission" date="2018-05" db="EMBL/GenBank/DDBJ databases">
        <authorList>
            <person name="Lanie J.A."/>
            <person name="Ng W.-L."/>
            <person name="Kazmierczak K.M."/>
            <person name="Andrzejewski T.M."/>
            <person name="Davidsen T.M."/>
            <person name="Wayne K.J."/>
            <person name="Tettelin H."/>
            <person name="Glass J.I."/>
            <person name="Rusch D."/>
            <person name="Podicherti R."/>
            <person name="Tsui H.-C.T."/>
            <person name="Winkler M.E."/>
        </authorList>
    </citation>
    <scope>NUCLEOTIDE SEQUENCE</scope>
</reference>
<dbReference type="InterPro" id="IPR036465">
    <property type="entry name" value="vWFA_dom_sf"/>
</dbReference>
<protein>
    <recommendedName>
        <fullName evidence="3">VWFA domain-containing protein</fullName>
    </recommendedName>
</protein>
<name>A0A382A9W4_9ZZZZ</name>
<keyword evidence="1" id="KW-0175">Coiled coil</keyword>
<dbReference type="AlphaFoldDB" id="A0A382A9W4"/>
<proteinExistence type="predicted"/>
<dbReference type="EMBL" id="UINC01024484">
    <property type="protein sequence ID" value="SVA98189.1"/>
    <property type="molecule type" value="Genomic_DNA"/>
</dbReference>
<sequence>MSCGFGAVVLFFMIISAQVSFRADKADIKLVSDTFRLEEEVLDGRKNLVRLRTIFEKKQQQQISVEDETKQLQLTLEELLEELAQYDSTSLALRESMEKLQSDIERLEEQKKRLMASAQQDADDPGRRIRTYVGEGDRQYLTGLKMGGKRILILVDSSASMLGRTYINVLRYRNMQDEMKILAPKWRNVVGTVDWLTTQIPVGTKFQIMTFNDKAGSVIKDSDNEWLEVTDGSNLTEAMEKLRYVVPQNGTSLYKAFQKINEIKPRPDNVYLLTDGMPTQGRTTPDSPRETDAIDRLGFFDRARKEVPNGVPINILLYPMDGDPHAAAYYWQLAMQTRGSFMTPSEDWP</sequence>
<feature type="coiled-coil region" evidence="1">
    <location>
        <begin position="62"/>
        <end position="124"/>
    </location>
</feature>
<dbReference type="SUPFAM" id="SSF53300">
    <property type="entry name" value="vWA-like"/>
    <property type="match status" value="1"/>
</dbReference>
<dbReference type="CDD" id="cd00198">
    <property type="entry name" value="vWFA"/>
    <property type="match status" value="1"/>
</dbReference>
<evidence type="ECO:0008006" key="3">
    <source>
        <dbReference type="Google" id="ProtNLM"/>
    </source>
</evidence>
<organism evidence="2">
    <name type="scientific">marine metagenome</name>
    <dbReference type="NCBI Taxonomy" id="408172"/>
    <lineage>
        <taxon>unclassified sequences</taxon>
        <taxon>metagenomes</taxon>
        <taxon>ecological metagenomes</taxon>
    </lineage>
</organism>
<evidence type="ECO:0000313" key="2">
    <source>
        <dbReference type="EMBL" id="SVA98189.1"/>
    </source>
</evidence>
<dbReference type="Gene3D" id="3.40.50.410">
    <property type="entry name" value="von Willebrand factor, type A domain"/>
    <property type="match status" value="1"/>
</dbReference>
<gene>
    <name evidence="2" type="ORF">METZ01_LOCUS151043</name>
</gene>
<accession>A0A382A9W4</accession>